<organism evidence="1 2">
    <name type="scientific">Cudoniella acicularis</name>
    <dbReference type="NCBI Taxonomy" id="354080"/>
    <lineage>
        <taxon>Eukaryota</taxon>
        <taxon>Fungi</taxon>
        <taxon>Dikarya</taxon>
        <taxon>Ascomycota</taxon>
        <taxon>Pezizomycotina</taxon>
        <taxon>Leotiomycetes</taxon>
        <taxon>Helotiales</taxon>
        <taxon>Tricladiaceae</taxon>
        <taxon>Cudoniella</taxon>
    </lineage>
</organism>
<proteinExistence type="predicted"/>
<protein>
    <submittedName>
        <fullName evidence="1">Uncharacterized protein</fullName>
    </submittedName>
</protein>
<reference evidence="1 2" key="1">
    <citation type="submission" date="2020-03" db="EMBL/GenBank/DDBJ databases">
        <title>Draft Genome Sequence of Cudoniella acicularis.</title>
        <authorList>
            <person name="Buettner E."/>
            <person name="Kellner H."/>
        </authorList>
    </citation>
    <scope>NUCLEOTIDE SEQUENCE [LARGE SCALE GENOMIC DNA]</scope>
    <source>
        <strain evidence="1 2">DSM 108380</strain>
    </source>
</reference>
<accession>A0A8H4RSL6</accession>
<dbReference type="AlphaFoldDB" id="A0A8H4RSL6"/>
<dbReference type="Proteomes" id="UP000566819">
    <property type="component" value="Unassembled WGS sequence"/>
</dbReference>
<name>A0A8H4RSL6_9HELO</name>
<gene>
    <name evidence="1" type="ORF">G7Y89_g3458</name>
</gene>
<comment type="caution">
    <text evidence="1">The sequence shown here is derived from an EMBL/GenBank/DDBJ whole genome shotgun (WGS) entry which is preliminary data.</text>
</comment>
<dbReference type="EMBL" id="JAAMPI010000170">
    <property type="protein sequence ID" value="KAF4634638.1"/>
    <property type="molecule type" value="Genomic_DNA"/>
</dbReference>
<sequence>MFECAQKRDYIEITIENYKLLKATLETMGNDNKEKMPKLAEVNRRLAILLTLEPLVQAHINGYQQKIVRKGVGSYVEVERQENKDAGESNQLHACDILQPVSYPEPMAQSFDLKDPYGLQKRYPFAQPKYYTSPYKGKQTVPFPCFSFFRN</sequence>
<evidence type="ECO:0000313" key="2">
    <source>
        <dbReference type="Proteomes" id="UP000566819"/>
    </source>
</evidence>
<evidence type="ECO:0000313" key="1">
    <source>
        <dbReference type="EMBL" id="KAF4634638.1"/>
    </source>
</evidence>
<keyword evidence="2" id="KW-1185">Reference proteome</keyword>